<name>M1CPD5_SOLTU</name>
<dbReference type="InterPro" id="IPR052843">
    <property type="entry name" value="ER_body_metal_sequester"/>
</dbReference>
<dbReference type="PANTHER" id="PTHR38937">
    <property type="entry name" value="MEMBRANE PROTEIN OF ER BODY-LIKE PROTEIN"/>
    <property type="match status" value="1"/>
</dbReference>
<sequence length="429" mass="46739">MEVAAQHNWMAEETVEDTLIIREARRSANVDRGVVNEDEVSSSSDEEEASKDKLKNSVYFNEVIDAVDFHVVLNGDHHTGNANGQINETGNPKGEILSTVCVPLLHGQNSPVETGNPKGEIILDVCVPLLHGQNLLDETENQILSGVCQPLLYGQNLLDETENPKGVCGQNSLDETGKYGKGEILPGVWLPPNSQGHDSQSSSSIRKGSGNETIIEQVEEETVELEFFDTTAVDKLKHTHNAYCPKCNSRITKVVLRRVKRERRIIIETDDDRHDQKSELLGCLSCFSVFVRIGKKLNPFPIFGNGGGTTSTEIAGESHLPNTDEGGFIPGIMPPKKSPAEIIESKGDDYRIPILEDPRASPSTGHSSNPQRPILPVEVKDSRSLEIVKCIVYGGLIEAITSLGVVSSAAASDADTSKSLRPYFCCRAC</sequence>
<dbReference type="AlphaFoldDB" id="M1CPD5"/>
<reference evidence="3" key="1">
    <citation type="journal article" date="2011" name="Nature">
        <title>Genome sequence and analysis of the tuber crop potato.</title>
        <authorList>
            <consortium name="The Potato Genome Sequencing Consortium"/>
        </authorList>
    </citation>
    <scope>NUCLEOTIDE SEQUENCE [LARGE SCALE GENOMIC DNA]</scope>
    <source>
        <strain evidence="3">cv. DM1-3 516 R44</strain>
    </source>
</reference>
<organism evidence="2 3">
    <name type="scientific">Solanum tuberosum</name>
    <name type="common">Potato</name>
    <dbReference type="NCBI Taxonomy" id="4113"/>
    <lineage>
        <taxon>Eukaryota</taxon>
        <taxon>Viridiplantae</taxon>
        <taxon>Streptophyta</taxon>
        <taxon>Embryophyta</taxon>
        <taxon>Tracheophyta</taxon>
        <taxon>Spermatophyta</taxon>
        <taxon>Magnoliopsida</taxon>
        <taxon>eudicotyledons</taxon>
        <taxon>Gunneridae</taxon>
        <taxon>Pentapetalae</taxon>
        <taxon>asterids</taxon>
        <taxon>lamiids</taxon>
        <taxon>Solanales</taxon>
        <taxon>Solanaceae</taxon>
        <taxon>Solanoideae</taxon>
        <taxon>Solaneae</taxon>
        <taxon>Solanum</taxon>
    </lineage>
</organism>
<dbReference type="OrthoDB" id="1924921at2759"/>
<dbReference type="EnsemblPlants" id="PGSC0003DMT400071834">
    <property type="protein sequence ID" value="PGSC0003DMT400071834"/>
    <property type="gene ID" value="PGSC0003DMG400027948"/>
</dbReference>
<evidence type="ECO:0000313" key="3">
    <source>
        <dbReference type="Proteomes" id="UP000011115"/>
    </source>
</evidence>
<proteinExistence type="predicted"/>
<feature type="region of interest" description="Disordered" evidence="1">
    <location>
        <begin position="355"/>
        <end position="375"/>
    </location>
</feature>
<protein>
    <submittedName>
        <fullName evidence="2">Uncharacterized protein</fullName>
    </submittedName>
</protein>
<dbReference type="Proteomes" id="UP000011115">
    <property type="component" value="Unassembled WGS sequence"/>
</dbReference>
<keyword evidence="3" id="KW-1185">Reference proteome</keyword>
<gene>
    <name evidence="2" type="primary">LOC102584554</name>
</gene>
<evidence type="ECO:0000313" key="2">
    <source>
        <dbReference type="EnsemblPlants" id="PGSC0003DMT400071834"/>
    </source>
</evidence>
<dbReference type="Gramene" id="PGSC0003DMT400071834">
    <property type="protein sequence ID" value="PGSC0003DMT400071834"/>
    <property type="gene ID" value="PGSC0003DMG400027948"/>
</dbReference>
<evidence type="ECO:0000256" key="1">
    <source>
        <dbReference type="SAM" id="MobiDB-lite"/>
    </source>
</evidence>
<reference evidence="2" key="2">
    <citation type="submission" date="2015-06" db="UniProtKB">
        <authorList>
            <consortium name="EnsemblPlants"/>
        </authorList>
    </citation>
    <scope>IDENTIFICATION</scope>
    <source>
        <strain evidence="2">DM1-3 516 R44</strain>
    </source>
</reference>
<feature type="compositionally biased region" description="Polar residues" evidence="1">
    <location>
        <begin position="361"/>
        <end position="371"/>
    </location>
</feature>
<feature type="region of interest" description="Disordered" evidence="1">
    <location>
        <begin position="186"/>
        <end position="210"/>
    </location>
</feature>
<accession>M1CPD5</accession>
<dbReference type="PANTHER" id="PTHR38937:SF2">
    <property type="entry name" value="MEMBRANE PROTEIN OF ER BODY-LIKE PROTEIN ISOFORM X1"/>
    <property type="match status" value="1"/>
</dbReference>